<comment type="caution">
    <text evidence="2">The sequence shown here is derived from an EMBL/GenBank/DDBJ whole genome shotgun (WGS) entry which is preliminary data.</text>
</comment>
<organism evidence="2 3">
    <name type="scientific">Enterovirga rhinocerotis</name>
    <dbReference type="NCBI Taxonomy" id="1339210"/>
    <lineage>
        <taxon>Bacteria</taxon>
        <taxon>Pseudomonadati</taxon>
        <taxon>Pseudomonadota</taxon>
        <taxon>Alphaproteobacteria</taxon>
        <taxon>Hyphomicrobiales</taxon>
        <taxon>Methylobacteriaceae</taxon>
        <taxon>Enterovirga</taxon>
    </lineage>
</organism>
<dbReference type="Gene3D" id="3.40.630.30">
    <property type="match status" value="1"/>
</dbReference>
<dbReference type="PROSITE" id="PS51729">
    <property type="entry name" value="GNAT_YJDJ"/>
    <property type="match status" value="1"/>
</dbReference>
<feature type="domain" description="N-acetyltransferase" evidence="1">
    <location>
        <begin position="6"/>
        <end position="91"/>
    </location>
</feature>
<dbReference type="AlphaFoldDB" id="A0A4R7BLF2"/>
<dbReference type="SUPFAM" id="SSF55729">
    <property type="entry name" value="Acyl-CoA N-acyltransferases (Nat)"/>
    <property type="match status" value="1"/>
</dbReference>
<dbReference type="PANTHER" id="PTHR31435">
    <property type="entry name" value="PROTEIN NATD1"/>
    <property type="match status" value="1"/>
</dbReference>
<dbReference type="Pfam" id="PF14542">
    <property type="entry name" value="Acetyltransf_CG"/>
    <property type="match status" value="1"/>
</dbReference>
<dbReference type="EMBL" id="SNZR01000017">
    <property type="protein sequence ID" value="TDR85462.1"/>
    <property type="molecule type" value="Genomic_DNA"/>
</dbReference>
<proteinExistence type="predicted"/>
<name>A0A4R7BLF2_9HYPH</name>
<reference evidence="2 3" key="1">
    <citation type="submission" date="2019-03" db="EMBL/GenBank/DDBJ databases">
        <title>Genomic Encyclopedia of Type Strains, Phase IV (KMG-IV): sequencing the most valuable type-strain genomes for metagenomic binning, comparative biology and taxonomic classification.</title>
        <authorList>
            <person name="Goeker M."/>
        </authorList>
    </citation>
    <scope>NUCLEOTIDE SEQUENCE [LARGE SCALE GENOMIC DNA]</scope>
    <source>
        <strain evidence="2 3">DSM 25903</strain>
    </source>
</reference>
<dbReference type="PANTHER" id="PTHR31435:SF10">
    <property type="entry name" value="BSR4717 PROTEIN"/>
    <property type="match status" value="1"/>
</dbReference>
<sequence length="92" mass="10065">MSAPVVDNPDRNRFELRVGEALAVAEYRLDGDRVVLTHTEVPPELSGQGVGSRLARGVFDSIRASGRRIVTECEFMAAFAKRHPENADIVDG</sequence>
<evidence type="ECO:0000259" key="1">
    <source>
        <dbReference type="PROSITE" id="PS51729"/>
    </source>
</evidence>
<dbReference type="InterPro" id="IPR016181">
    <property type="entry name" value="Acyl_CoA_acyltransferase"/>
</dbReference>
<dbReference type="InterPro" id="IPR045057">
    <property type="entry name" value="Gcn5-rel_NAT"/>
</dbReference>
<evidence type="ECO:0000313" key="2">
    <source>
        <dbReference type="EMBL" id="TDR85462.1"/>
    </source>
</evidence>
<dbReference type="OrthoDB" id="9800945at2"/>
<accession>A0A4R7BLF2</accession>
<protein>
    <recommendedName>
        <fullName evidence="1">N-acetyltransferase domain-containing protein</fullName>
    </recommendedName>
</protein>
<evidence type="ECO:0000313" key="3">
    <source>
        <dbReference type="Proteomes" id="UP000295122"/>
    </source>
</evidence>
<keyword evidence="3" id="KW-1185">Reference proteome</keyword>
<gene>
    <name evidence="2" type="ORF">EV668_4584</name>
</gene>
<dbReference type="InterPro" id="IPR031165">
    <property type="entry name" value="GNAT_YJDJ"/>
</dbReference>
<dbReference type="RefSeq" id="WP_133774487.1">
    <property type="nucleotide sequence ID" value="NZ_SNZR01000017.1"/>
</dbReference>
<dbReference type="Proteomes" id="UP000295122">
    <property type="component" value="Unassembled WGS sequence"/>
</dbReference>